<dbReference type="OrthoDB" id="10017160at2759"/>
<evidence type="ECO:0000313" key="1">
    <source>
        <dbReference type="EMBL" id="KAA6379920.1"/>
    </source>
</evidence>
<dbReference type="Proteomes" id="UP000324800">
    <property type="component" value="Unassembled WGS sequence"/>
</dbReference>
<comment type="caution">
    <text evidence="1">The sequence shown here is derived from an EMBL/GenBank/DDBJ whole genome shotgun (WGS) entry which is preliminary data.</text>
</comment>
<dbReference type="GO" id="GO:0003676">
    <property type="term" value="F:nucleic acid binding"/>
    <property type="evidence" value="ECO:0007669"/>
    <property type="project" value="InterPro"/>
</dbReference>
<dbReference type="AlphaFoldDB" id="A0A5J4VBL9"/>
<dbReference type="InterPro" id="IPR036397">
    <property type="entry name" value="RNaseH_sf"/>
</dbReference>
<dbReference type="Gene3D" id="3.30.420.10">
    <property type="entry name" value="Ribonuclease H-like superfamily/Ribonuclease H"/>
    <property type="match status" value="1"/>
</dbReference>
<evidence type="ECO:0008006" key="3">
    <source>
        <dbReference type="Google" id="ProtNLM"/>
    </source>
</evidence>
<dbReference type="EMBL" id="SNRW01008194">
    <property type="protein sequence ID" value="KAA6379920.1"/>
    <property type="molecule type" value="Genomic_DNA"/>
</dbReference>
<protein>
    <recommendedName>
        <fullName evidence="3">Tc1-like transposase DDE domain-containing protein</fullName>
    </recommendedName>
</protein>
<organism evidence="1 2">
    <name type="scientific">Streblomastix strix</name>
    <dbReference type="NCBI Taxonomy" id="222440"/>
    <lineage>
        <taxon>Eukaryota</taxon>
        <taxon>Metamonada</taxon>
        <taxon>Preaxostyla</taxon>
        <taxon>Oxymonadida</taxon>
        <taxon>Streblomastigidae</taxon>
        <taxon>Streblomastix</taxon>
    </lineage>
</organism>
<gene>
    <name evidence="1" type="ORF">EZS28_024552</name>
</gene>
<accession>A0A5J4VBL9</accession>
<evidence type="ECO:0000313" key="2">
    <source>
        <dbReference type="Proteomes" id="UP000324800"/>
    </source>
</evidence>
<sequence>MIHMDNACSHTAEYIKAYIAKSPFTQIKYPTYYPDLVSSDFFLFGALKRKIKCNYAKSSEELQELVERALNSFNPFDLQRALDGWEQRLKTVIRSNGSYI</sequence>
<proteinExistence type="predicted"/>
<reference evidence="1 2" key="1">
    <citation type="submission" date="2019-03" db="EMBL/GenBank/DDBJ databases">
        <title>Single cell metagenomics reveals metabolic interactions within the superorganism composed of flagellate Streblomastix strix and complex community of Bacteroidetes bacteria on its surface.</title>
        <authorList>
            <person name="Treitli S.C."/>
            <person name="Kolisko M."/>
            <person name="Husnik F."/>
            <person name="Keeling P."/>
            <person name="Hampl V."/>
        </authorList>
    </citation>
    <scope>NUCLEOTIDE SEQUENCE [LARGE SCALE GENOMIC DNA]</scope>
    <source>
        <strain evidence="1">ST1C</strain>
    </source>
</reference>
<name>A0A5J4VBL9_9EUKA</name>